<dbReference type="PROSITE" id="PS50850">
    <property type="entry name" value="MFS"/>
    <property type="match status" value="1"/>
</dbReference>
<evidence type="ECO:0000256" key="8">
    <source>
        <dbReference type="SAM" id="Phobius"/>
    </source>
</evidence>
<evidence type="ECO:0000256" key="7">
    <source>
        <dbReference type="ARBA" id="ARBA00023136"/>
    </source>
</evidence>
<evidence type="ECO:0000259" key="9">
    <source>
        <dbReference type="PROSITE" id="PS50850"/>
    </source>
</evidence>
<evidence type="ECO:0000256" key="6">
    <source>
        <dbReference type="ARBA" id="ARBA00022989"/>
    </source>
</evidence>
<dbReference type="FunFam" id="1.20.1720.10:FF:000005">
    <property type="entry name" value="Bcr/CflA family efflux transporter"/>
    <property type="match status" value="1"/>
</dbReference>
<dbReference type="AlphaFoldDB" id="A0A1H5A2B2"/>
<feature type="transmembrane region" description="Helical" evidence="8">
    <location>
        <begin position="350"/>
        <end position="369"/>
    </location>
</feature>
<keyword evidence="11" id="KW-1185">Reference proteome</keyword>
<keyword evidence="4" id="KW-1003">Cell membrane</keyword>
<keyword evidence="5 8" id="KW-0812">Transmembrane</keyword>
<dbReference type="CDD" id="cd17320">
    <property type="entry name" value="MFS_MdfA_MDR_like"/>
    <property type="match status" value="1"/>
</dbReference>
<dbReference type="GO" id="GO:0042910">
    <property type="term" value="F:xenobiotic transmembrane transporter activity"/>
    <property type="evidence" value="ECO:0007669"/>
    <property type="project" value="InterPro"/>
</dbReference>
<feature type="transmembrane region" description="Helical" evidence="8">
    <location>
        <begin position="202"/>
        <end position="222"/>
    </location>
</feature>
<feature type="transmembrane region" description="Helical" evidence="8">
    <location>
        <begin position="82"/>
        <end position="102"/>
    </location>
</feature>
<evidence type="ECO:0000256" key="3">
    <source>
        <dbReference type="ARBA" id="ARBA00022448"/>
    </source>
</evidence>
<dbReference type="InterPro" id="IPR004812">
    <property type="entry name" value="Efflux_drug-R_Bcr/CmlA"/>
</dbReference>
<keyword evidence="3" id="KW-0813">Transport</keyword>
<dbReference type="GO" id="GO:0005886">
    <property type="term" value="C:plasma membrane"/>
    <property type="evidence" value="ECO:0007669"/>
    <property type="project" value="UniProtKB-SubCell"/>
</dbReference>
<evidence type="ECO:0000256" key="5">
    <source>
        <dbReference type="ARBA" id="ARBA00022692"/>
    </source>
</evidence>
<feature type="transmembrane region" description="Helical" evidence="8">
    <location>
        <begin position="45"/>
        <end position="62"/>
    </location>
</feature>
<dbReference type="InterPro" id="IPR020846">
    <property type="entry name" value="MFS_dom"/>
</dbReference>
<feature type="transmembrane region" description="Helical" evidence="8">
    <location>
        <begin position="287"/>
        <end position="306"/>
    </location>
</feature>
<dbReference type="Pfam" id="PF07690">
    <property type="entry name" value="MFS_1"/>
    <property type="match status" value="1"/>
</dbReference>
<comment type="subcellular location">
    <subcellularLocation>
        <location evidence="1">Cell membrane</location>
        <topology evidence="1">Multi-pass membrane protein</topology>
    </subcellularLocation>
</comment>
<reference evidence="11" key="1">
    <citation type="submission" date="2016-10" db="EMBL/GenBank/DDBJ databases">
        <authorList>
            <person name="Varghese N."/>
            <person name="Submissions S."/>
        </authorList>
    </citation>
    <scope>NUCLEOTIDE SEQUENCE [LARGE SCALE GENOMIC DNA]</scope>
    <source>
        <strain evidence="11">DSM 44498</strain>
    </source>
</reference>
<name>A0A1H5A2B2_9NOCA</name>
<keyword evidence="6 8" id="KW-1133">Transmembrane helix</keyword>
<sequence length="432" mass="43826">MLTVILNRHAGAGTNHVPSLLCCFMTDTEERAAPTGERTTTRPSLRVILVLGAMVALGPFTIDMYLPALPDIGTDLGASSSAVQLTITGTLLGLALGQLIVGPLADSLGRRRPLIAGIGVHVAASVLAVFAPTVAVLGVLRVFQGIGAAAAAVVALAVVRDLFSGNTVAVVMSRLMLVLGVAPVLAPSIGGALLIALDWRGIFVVLAVIGTLTALIGAWGLTETLPPERRRKSNLVAVLGTYRGLLGDRAFMVLALVSSVAMGSLFSYVSGASFVFQDQYGLDEQQFALLFSSGAIALIGASQLNVRALARWSPLQITVSALGFATVAGLALITTAHFEFGGLVGFVVPLWFLLGGVGFVLPNAPALALGRHGEAAGTAAALLGALQFGVGALIAPLVGVLGNTGVALAVTMTACTGLGLVALAAAAKAEAR</sequence>
<feature type="transmembrane region" description="Helical" evidence="8">
    <location>
        <begin position="114"/>
        <end position="136"/>
    </location>
</feature>
<comment type="similarity">
    <text evidence="2">Belongs to the major facilitator superfamily. Bcr/CmlA family.</text>
</comment>
<dbReference type="PANTHER" id="PTHR23502:SF132">
    <property type="entry name" value="POLYAMINE TRANSPORTER 2-RELATED"/>
    <property type="match status" value="1"/>
</dbReference>
<dbReference type="Gene3D" id="1.20.1720.10">
    <property type="entry name" value="Multidrug resistance protein D"/>
    <property type="match status" value="1"/>
</dbReference>
<accession>A0A1H5A2B2</accession>
<gene>
    <name evidence="10" type="ORF">SAMN04490239_7951</name>
</gene>
<dbReference type="SUPFAM" id="SSF103473">
    <property type="entry name" value="MFS general substrate transporter"/>
    <property type="match status" value="1"/>
</dbReference>
<feature type="domain" description="Major facilitator superfamily (MFS) profile" evidence="9">
    <location>
        <begin position="47"/>
        <end position="432"/>
    </location>
</feature>
<dbReference type="InterPro" id="IPR005829">
    <property type="entry name" value="Sugar_transporter_CS"/>
</dbReference>
<keyword evidence="7 8" id="KW-0472">Membrane</keyword>
<dbReference type="EMBL" id="FNSV01000005">
    <property type="protein sequence ID" value="SED35924.1"/>
    <property type="molecule type" value="Genomic_DNA"/>
</dbReference>
<proteinExistence type="inferred from homology"/>
<dbReference type="PROSITE" id="PS00216">
    <property type="entry name" value="SUGAR_TRANSPORT_1"/>
    <property type="match status" value="1"/>
</dbReference>
<feature type="transmembrane region" description="Helical" evidence="8">
    <location>
        <begin position="175"/>
        <end position="196"/>
    </location>
</feature>
<evidence type="ECO:0000256" key="4">
    <source>
        <dbReference type="ARBA" id="ARBA00022475"/>
    </source>
</evidence>
<feature type="transmembrane region" description="Helical" evidence="8">
    <location>
        <begin position="251"/>
        <end position="275"/>
    </location>
</feature>
<dbReference type="Proteomes" id="UP000183561">
    <property type="component" value="Unassembled WGS sequence"/>
</dbReference>
<evidence type="ECO:0000256" key="2">
    <source>
        <dbReference type="ARBA" id="ARBA00006236"/>
    </source>
</evidence>
<dbReference type="NCBIfam" id="TIGR00710">
    <property type="entry name" value="efflux_Bcr_CflA"/>
    <property type="match status" value="1"/>
</dbReference>
<evidence type="ECO:0000256" key="1">
    <source>
        <dbReference type="ARBA" id="ARBA00004651"/>
    </source>
</evidence>
<feature type="transmembrane region" description="Helical" evidence="8">
    <location>
        <begin position="142"/>
        <end position="163"/>
    </location>
</feature>
<dbReference type="PANTHER" id="PTHR23502">
    <property type="entry name" value="MAJOR FACILITATOR SUPERFAMILY"/>
    <property type="match status" value="1"/>
</dbReference>
<dbReference type="GO" id="GO:1990961">
    <property type="term" value="P:xenobiotic detoxification by transmembrane export across the plasma membrane"/>
    <property type="evidence" value="ECO:0007669"/>
    <property type="project" value="InterPro"/>
</dbReference>
<evidence type="ECO:0000313" key="10">
    <source>
        <dbReference type="EMBL" id="SED35924.1"/>
    </source>
</evidence>
<dbReference type="InterPro" id="IPR011701">
    <property type="entry name" value="MFS"/>
</dbReference>
<feature type="transmembrane region" description="Helical" evidence="8">
    <location>
        <begin position="318"/>
        <end position="338"/>
    </location>
</feature>
<dbReference type="InterPro" id="IPR036259">
    <property type="entry name" value="MFS_trans_sf"/>
</dbReference>
<feature type="transmembrane region" description="Helical" evidence="8">
    <location>
        <begin position="381"/>
        <end position="401"/>
    </location>
</feature>
<feature type="transmembrane region" description="Helical" evidence="8">
    <location>
        <begin position="407"/>
        <end position="427"/>
    </location>
</feature>
<evidence type="ECO:0000313" key="11">
    <source>
        <dbReference type="Proteomes" id="UP000183561"/>
    </source>
</evidence>
<organism evidence="10 11">
    <name type="scientific">Rhodococcus koreensis</name>
    <dbReference type="NCBI Taxonomy" id="99653"/>
    <lineage>
        <taxon>Bacteria</taxon>
        <taxon>Bacillati</taxon>
        <taxon>Actinomycetota</taxon>
        <taxon>Actinomycetes</taxon>
        <taxon>Mycobacteriales</taxon>
        <taxon>Nocardiaceae</taxon>
        <taxon>Rhodococcus</taxon>
    </lineage>
</organism>
<protein>
    <submittedName>
        <fullName evidence="10">MFS transporter, DHA1 family, bicyclomycin/chloramphenicol resistance protein</fullName>
    </submittedName>
</protein>